<feature type="signal peptide" evidence="2">
    <location>
        <begin position="1"/>
        <end position="25"/>
    </location>
</feature>
<dbReference type="Gramene" id="OGLUM01G17480.3">
    <property type="protein sequence ID" value="OGLUM01G17480.3"/>
    <property type="gene ID" value="OGLUM01G17480"/>
</dbReference>
<proteinExistence type="predicted"/>
<feature type="region of interest" description="Disordered" evidence="1">
    <location>
        <begin position="30"/>
        <end position="72"/>
    </location>
</feature>
<dbReference type="EnsemblPlants" id="OGLUM01G17480.3">
    <property type="protein sequence ID" value="OGLUM01G17480.3"/>
    <property type="gene ID" value="OGLUM01G17480"/>
</dbReference>
<evidence type="ECO:0000256" key="2">
    <source>
        <dbReference type="SAM" id="SignalP"/>
    </source>
</evidence>
<accession>A0A0D9Y8E9</accession>
<evidence type="ECO:0000256" key="1">
    <source>
        <dbReference type="SAM" id="MobiDB-lite"/>
    </source>
</evidence>
<evidence type="ECO:0008006" key="5">
    <source>
        <dbReference type="Google" id="ProtNLM"/>
    </source>
</evidence>
<dbReference type="HOGENOM" id="CLU_2324156_0_0_1"/>
<reference evidence="3" key="1">
    <citation type="submission" date="2013-08" db="EMBL/GenBank/DDBJ databases">
        <title>Oryza genome evolution.</title>
        <authorList>
            <person name="Wing R.A."/>
            <person name="Panaud O."/>
            <person name="Oliveira A.C."/>
        </authorList>
    </citation>
    <scope>NUCLEOTIDE SEQUENCE</scope>
</reference>
<evidence type="ECO:0000313" key="3">
    <source>
        <dbReference type="EnsemblPlants" id="OGLUM01G17480.3"/>
    </source>
</evidence>
<dbReference type="AlphaFoldDB" id="A0A0D9Y8E9"/>
<evidence type="ECO:0000313" key="4">
    <source>
        <dbReference type="Proteomes" id="UP000026961"/>
    </source>
</evidence>
<keyword evidence="2" id="KW-0732">Signal</keyword>
<name>A0A0D9Y8E9_9ORYZ</name>
<keyword evidence="4" id="KW-1185">Reference proteome</keyword>
<feature type="chain" id="PRO_5002350816" description="Secreted protein" evidence="2">
    <location>
        <begin position="26"/>
        <end position="99"/>
    </location>
</feature>
<feature type="compositionally biased region" description="Pro residues" evidence="1">
    <location>
        <begin position="46"/>
        <end position="62"/>
    </location>
</feature>
<organism evidence="3">
    <name type="scientific">Oryza glumipatula</name>
    <dbReference type="NCBI Taxonomy" id="40148"/>
    <lineage>
        <taxon>Eukaryota</taxon>
        <taxon>Viridiplantae</taxon>
        <taxon>Streptophyta</taxon>
        <taxon>Embryophyta</taxon>
        <taxon>Tracheophyta</taxon>
        <taxon>Spermatophyta</taxon>
        <taxon>Magnoliopsida</taxon>
        <taxon>Liliopsida</taxon>
        <taxon>Poales</taxon>
        <taxon>Poaceae</taxon>
        <taxon>BOP clade</taxon>
        <taxon>Oryzoideae</taxon>
        <taxon>Oryzeae</taxon>
        <taxon>Oryzinae</taxon>
        <taxon>Oryza</taxon>
    </lineage>
</organism>
<reference evidence="3" key="2">
    <citation type="submission" date="2015-04" db="UniProtKB">
        <authorList>
            <consortium name="EnsemblPlants"/>
        </authorList>
    </citation>
    <scope>IDENTIFICATION</scope>
</reference>
<reference evidence="3" key="3">
    <citation type="submission" date="2018-05" db="EMBL/GenBank/DDBJ databases">
        <title>OgluRS3 (Oryza glumaepatula Reference Sequence Version 3).</title>
        <authorList>
            <person name="Zhang J."/>
            <person name="Kudrna D."/>
            <person name="Lee S."/>
            <person name="Talag J."/>
            <person name="Welchert J."/>
            <person name="Wing R.A."/>
        </authorList>
    </citation>
    <scope>NUCLEOTIDE SEQUENCE [LARGE SCALE GENOMIC DNA]</scope>
</reference>
<protein>
    <recommendedName>
        <fullName evidence="5">Secreted protein</fullName>
    </recommendedName>
</protein>
<dbReference type="Proteomes" id="UP000026961">
    <property type="component" value="Chromosome 1"/>
</dbReference>
<sequence length="99" mass="10665">MPKKREFRALWTVLPLGPFLQASLGTAVSATASPPFATNPAAARRSPPPPPPPCATITPPPGAATKRIRRHSTPHCRRQAVLEEHIVAHPVSVEKKGRK</sequence>